<feature type="domain" description="DNA primase/polymerase bifunctional N-terminal" evidence="1">
    <location>
        <begin position="34"/>
        <end position="168"/>
    </location>
</feature>
<dbReference type="RefSeq" id="WP_212516068.1">
    <property type="nucleotide sequence ID" value="NZ_JAGSOH010000002.1"/>
</dbReference>
<dbReference type="Proteomes" id="UP000676325">
    <property type="component" value="Unassembled WGS sequence"/>
</dbReference>
<dbReference type="EMBL" id="JAGSOH010000002">
    <property type="protein sequence ID" value="MBR7824915.1"/>
    <property type="molecule type" value="Genomic_DNA"/>
</dbReference>
<gene>
    <name evidence="2" type="ORF">KDK95_01240</name>
</gene>
<evidence type="ECO:0000313" key="3">
    <source>
        <dbReference type="Proteomes" id="UP000676325"/>
    </source>
</evidence>
<name>A0A941E2F9_9ACTN</name>
<reference evidence="2" key="1">
    <citation type="submission" date="2021-04" db="EMBL/GenBank/DDBJ databases">
        <title>Genome based classification of Actinospica acidithermotolerans sp. nov., an actinobacterium isolated from an Indonesian hot spring.</title>
        <authorList>
            <person name="Kusuma A.B."/>
            <person name="Putra K.E."/>
            <person name="Nafisah S."/>
            <person name="Loh J."/>
            <person name="Nouioui I."/>
            <person name="Goodfellow M."/>
        </authorList>
    </citation>
    <scope>NUCLEOTIDE SEQUENCE</scope>
    <source>
        <strain evidence="2">MGRD01-02</strain>
    </source>
</reference>
<accession>A0A941E2F9</accession>
<evidence type="ECO:0000259" key="1">
    <source>
        <dbReference type="Pfam" id="PF09250"/>
    </source>
</evidence>
<organism evidence="2 3">
    <name type="scientific">Actinospica acidithermotolerans</name>
    <dbReference type="NCBI Taxonomy" id="2828514"/>
    <lineage>
        <taxon>Bacteria</taxon>
        <taxon>Bacillati</taxon>
        <taxon>Actinomycetota</taxon>
        <taxon>Actinomycetes</taxon>
        <taxon>Catenulisporales</taxon>
        <taxon>Actinospicaceae</taxon>
        <taxon>Actinospica</taxon>
    </lineage>
</organism>
<evidence type="ECO:0000313" key="2">
    <source>
        <dbReference type="EMBL" id="MBR7824915.1"/>
    </source>
</evidence>
<dbReference type="InterPro" id="IPR015330">
    <property type="entry name" value="DNA_primase/pol_bifunc_N"/>
</dbReference>
<dbReference type="AlphaFoldDB" id="A0A941E2F9"/>
<protein>
    <submittedName>
        <fullName evidence="2">Bifunctional DNA primase/polymerase</fullName>
    </submittedName>
</protein>
<comment type="caution">
    <text evidence="2">The sequence shown here is derived from an EMBL/GenBank/DDBJ whole genome shotgun (WGS) entry which is preliminary data.</text>
</comment>
<dbReference type="Pfam" id="PF09250">
    <property type="entry name" value="Prim-Pol"/>
    <property type="match status" value="1"/>
</dbReference>
<sequence>MRGPNLGLLPRQVRRPAQGTARAATARQCAVRYAAYGWPVTTGSTTPTRDPEQAQTLWSMLPSASVHAVSGEAFDVVEADASTGRAALLRLERLGVPVGPVLWAPATDRIGFLVQRETLGQVPTLLGETCQLRVLHRGDLVELPGSPHNRVRWLREPATVGTPPELPPAHVVLGGIASCRIPQRH</sequence>
<keyword evidence="3" id="KW-1185">Reference proteome</keyword>
<proteinExistence type="predicted"/>